<name>A0A0C2MF59_THEKT</name>
<protein>
    <submittedName>
        <fullName evidence="1">Uncharacterized protein</fullName>
    </submittedName>
</protein>
<comment type="caution">
    <text evidence="1">The sequence shown here is derived from an EMBL/GenBank/DDBJ whole genome shotgun (WGS) entry which is preliminary data.</text>
</comment>
<sequence>MRTLSLTTAARPRQIISTTLRDSTPELSAIIPDTPTLNANIQHLRKRAAFPYIFPTNAIEFVVPCEYKNTCHEEGFLFSDTFVPSEGQILLYDRWSKDHSSTKQKYLFRNKIQYSAGYIFSTIHNPCPNLKSHRS</sequence>
<dbReference type="EMBL" id="JWZT01004812">
    <property type="protein sequence ID" value="KII63014.1"/>
    <property type="molecule type" value="Genomic_DNA"/>
</dbReference>
<dbReference type="AlphaFoldDB" id="A0A0C2MF59"/>
<evidence type="ECO:0000313" key="1">
    <source>
        <dbReference type="EMBL" id="KII63014.1"/>
    </source>
</evidence>
<keyword evidence="2" id="KW-1185">Reference proteome</keyword>
<organism evidence="1 2">
    <name type="scientific">Thelohanellus kitauei</name>
    <name type="common">Myxosporean</name>
    <dbReference type="NCBI Taxonomy" id="669202"/>
    <lineage>
        <taxon>Eukaryota</taxon>
        <taxon>Metazoa</taxon>
        <taxon>Cnidaria</taxon>
        <taxon>Myxozoa</taxon>
        <taxon>Myxosporea</taxon>
        <taxon>Bivalvulida</taxon>
        <taxon>Platysporina</taxon>
        <taxon>Myxobolidae</taxon>
        <taxon>Thelohanellus</taxon>
    </lineage>
</organism>
<gene>
    <name evidence="1" type="ORF">RF11_02106</name>
</gene>
<accession>A0A0C2MF59</accession>
<evidence type="ECO:0000313" key="2">
    <source>
        <dbReference type="Proteomes" id="UP000031668"/>
    </source>
</evidence>
<reference evidence="1 2" key="1">
    <citation type="journal article" date="2014" name="Genome Biol. Evol.">
        <title>The genome of the myxosporean Thelohanellus kitauei shows adaptations to nutrient acquisition within its fish host.</title>
        <authorList>
            <person name="Yang Y."/>
            <person name="Xiong J."/>
            <person name="Zhou Z."/>
            <person name="Huo F."/>
            <person name="Miao W."/>
            <person name="Ran C."/>
            <person name="Liu Y."/>
            <person name="Zhang J."/>
            <person name="Feng J."/>
            <person name="Wang M."/>
            <person name="Wang M."/>
            <person name="Wang L."/>
            <person name="Yao B."/>
        </authorList>
    </citation>
    <scope>NUCLEOTIDE SEQUENCE [LARGE SCALE GENOMIC DNA]</scope>
    <source>
        <strain evidence="1">Wuqing</strain>
    </source>
</reference>
<proteinExistence type="predicted"/>
<dbReference type="Proteomes" id="UP000031668">
    <property type="component" value="Unassembled WGS sequence"/>
</dbReference>